<dbReference type="PANTHER" id="PTHR30576:SF4">
    <property type="entry name" value="UNDECAPRENYL-PHOSPHATE GALACTOSE PHOSPHOTRANSFERASE"/>
    <property type="match status" value="1"/>
</dbReference>
<keyword evidence="4" id="KW-1003">Cell membrane</keyword>
<dbReference type="AlphaFoldDB" id="A0A846MUA4"/>
<comment type="caution">
    <text evidence="12">The sequence shown here is derived from an EMBL/GenBank/DDBJ whole genome shotgun (WGS) entry which is preliminary data.</text>
</comment>
<organism evidence="12 13">
    <name type="scientific">Rhizomicrobium palustre</name>
    <dbReference type="NCBI Taxonomy" id="189966"/>
    <lineage>
        <taxon>Bacteria</taxon>
        <taxon>Pseudomonadati</taxon>
        <taxon>Pseudomonadota</taxon>
        <taxon>Alphaproteobacteria</taxon>
        <taxon>Micropepsales</taxon>
        <taxon>Micropepsaceae</taxon>
        <taxon>Rhizomicrobium</taxon>
    </lineage>
</organism>
<dbReference type="Pfam" id="PF02397">
    <property type="entry name" value="Bac_transf"/>
    <property type="match status" value="1"/>
</dbReference>
<evidence type="ECO:0000256" key="3">
    <source>
        <dbReference type="ARBA" id="ARBA00006464"/>
    </source>
</evidence>
<reference evidence="12 13" key="1">
    <citation type="submission" date="2020-03" db="EMBL/GenBank/DDBJ databases">
        <title>Genomic Encyclopedia of Type Strains, Phase IV (KMG-IV): sequencing the most valuable type-strain genomes for metagenomic binning, comparative biology and taxonomic classification.</title>
        <authorList>
            <person name="Goeker M."/>
        </authorList>
    </citation>
    <scope>NUCLEOTIDE SEQUENCE [LARGE SCALE GENOMIC DNA]</scope>
    <source>
        <strain evidence="12 13">DSM 19867</strain>
    </source>
</reference>
<feature type="transmembrane region" description="Helical" evidence="10">
    <location>
        <begin position="100"/>
        <end position="122"/>
    </location>
</feature>
<comment type="subcellular location">
    <subcellularLocation>
        <location evidence="2">Cell membrane</location>
    </subcellularLocation>
    <subcellularLocation>
        <location evidence="1">Membrane</location>
        <topology evidence="1">Multi-pass membrane protein</topology>
    </subcellularLocation>
</comment>
<evidence type="ECO:0000256" key="5">
    <source>
        <dbReference type="ARBA" id="ARBA00022679"/>
    </source>
</evidence>
<feature type="transmembrane region" description="Helical" evidence="10">
    <location>
        <begin position="28"/>
        <end position="50"/>
    </location>
</feature>
<keyword evidence="9" id="KW-0270">Exopolysaccharide synthesis</keyword>
<evidence type="ECO:0000313" key="13">
    <source>
        <dbReference type="Proteomes" id="UP000570514"/>
    </source>
</evidence>
<dbReference type="GO" id="GO:0005886">
    <property type="term" value="C:plasma membrane"/>
    <property type="evidence" value="ECO:0007669"/>
    <property type="project" value="UniProtKB-SubCell"/>
</dbReference>
<keyword evidence="8 10" id="KW-0472">Membrane</keyword>
<evidence type="ECO:0000256" key="7">
    <source>
        <dbReference type="ARBA" id="ARBA00022989"/>
    </source>
</evidence>
<feature type="transmembrane region" description="Helical" evidence="10">
    <location>
        <begin position="70"/>
        <end position="88"/>
    </location>
</feature>
<dbReference type="EC" id="2.7.8.6" evidence="12"/>
<keyword evidence="13" id="KW-1185">Reference proteome</keyword>
<evidence type="ECO:0000256" key="10">
    <source>
        <dbReference type="SAM" id="Phobius"/>
    </source>
</evidence>
<evidence type="ECO:0000256" key="1">
    <source>
        <dbReference type="ARBA" id="ARBA00004141"/>
    </source>
</evidence>
<dbReference type="Proteomes" id="UP000570514">
    <property type="component" value="Unassembled WGS sequence"/>
</dbReference>
<sequence length="499" mass="56407">MSNPVDSIQANSEWASPSNRSLLRGGRIWISIAVLATADILAFVFASILFRVGRPVPEVIFLNKFSSQRAVDLLIFLAVIFLIVRYISGDYSRRRLFWESTRVTVLAVLVTSLPFFLVVAAFPNQYSLWAEVGTWASLAVTIPLFRQAGRKLMSMAGLWQLPTILITSPERLHSIGSALRQTLSLGYDVKWLAVEGDKDVAVEDLTGVKRVSISDPVELFAQLAEEGCDQAVVATEDAQSPEIISMMQRLMEFGITVSLSPSVSRLPLVNATTSFFFGRDIFLFQMRSSLQRFPHRVIKRVFDVVMSAVALLMFSPVFAAIAAIIKLRYPGTPVFFGQKVVGRYGQPFLMWKFSTMRKDAHLVLEEVLAKRPDLRREWEETFKLKEDPRVLPGIGDFLRRTSLNELPQLLNVLTGEMSLVGPRPVKNAELIQFYGPAARLYKRVRPGITGLWQVSGRSDTSYDERIVYDEWYILNWSFWYDMVIVLQTVSAVLLRKGAY</sequence>
<evidence type="ECO:0000256" key="6">
    <source>
        <dbReference type="ARBA" id="ARBA00022692"/>
    </source>
</evidence>
<name>A0A846MUA4_9PROT</name>
<dbReference type="PANTHER" id="PTHR30576">
    <property type="entry name" value="COLANIC BIOSYNTHESIS UDP-GLUCOSE LIPID CARRIER TRANSFERASE"/>
    <property type="match status" value="1"/>
</dbReference>
<dbReference type="InterPro" id="IPR017475">
    <property type="entry name" value="EPS_sugar_tfrase"/>
</dbReference>
<dbReference type="GO" id="GO:0000271">
    <property type="term" value="P:polysaccharide biosynthetic process"/>
    <property type="evidence" value="ECO:0007669"/>
    <property type="project" value="UniProtKB-KW"/>
</dbReference>
<keyword evidence="5 12" id="KW-0808">Transferase</keyword>
<evidence type="ECO:0000256" key="4">
    <source>
        <dbReference type="ARBA" id="ARBA00022475"/>
    </source>
</evidence>
<keyword evidence="7 10" id="KW-1133">Transmembrane helix</keyword>
<feature type="transmembrane region" description="Helical" evidence="10">
    <location>
        <begin position="128"/>
        <end position="145"/>
    </location>
</feature>
<dbReference type="NCBIfam" id="TIGR03025">
    <property type="entry name" value="EPS_sugtrans"/>
    <property type="match status" value="1"/>
</dbReference>
<comment type="similarity">
    <text evidence="3">Belongs to the bacterial sugar transferase family.</text>
</comment>
<accession>A0A846MUA4</accession>
<evidence type="ECO:0000256" key="9">
    <source>
        <dbReference type="ARBA" id="ARBA00023169"/>
    </source>
</evidence>
<keyword evidence="6 10" id="KW-0812">Transmembrane</keyword>
<dbReference type="GO" id="GO:0047360">
    <property type="term" value="F:undecaprenyl-phosphate galactose phosphotransferase activity"/>
    <property type="evidence" value="ECO:0007669"/>
    <property type="project" value="UniProtKB-EC"/>
</dbReference>
<evidence type="ECO:0000256" key="2">
    <source>
        <dbReference type="ARBA" id="ARBA00004236"/>
    </source>
</evidence>
<protein>
    <submittedName>
        <fullName evidence="12">Undecaprenyl-phosphate galactose phosphotransferase</fullName>
        <ecNumber evidence="12">2.7.8.6</ecNumber>
    </submittedName>
</protein>
<dbReference type="EMBL" id="JAASRM010000001">
    <property type="protein sequence ID" value="NIK86926.1"/>
    <property type="molecule type" value="Genomic_DNA"/>
</dbReference>
<feature type="domain" description="Bacterial sugar transferase" evidence="11">
    <location>
        <begin position="299"/>
        <end position="493"/>
    </location>
</feature>
<dbReference type="RefSeq" id="WP_167080057.1">
    <property type="nucleotide sequence ID" value="NZ_BAAADC010000001.1"/>
</dbReference>
<dbReference type="InterPro" id="IPR003362">
    <property type="entry name" value="Bact_transf"/>
</dbReference>
<evidence type="ECO:0000256" key="8">
    <source>
        <dbReference type="ARBA" id="ARBA00023136"/>
    </source>
</evidence>
<gene>
    <name evidence="12" type="ORF">FHS83_000244</name>
</gene>
<proteinExistence type="inferred from homology"/>
<feature type="transmembrane region" description="Helical" evidence="10">
    <location>
        <begin position="301"/>
        <end position="325"/>
    </location>
</feature>
<evidence type="ECO:0000259" key="11">
    <source>
        <dbReference type="Pfam" id="PF02397"/>
    </source>
</evidence>
<evidence type="ECO:0000313" key="12">
    <source>
        <dbReference type="EMBL" id="NIK86926.1"/>
    </source>
</evidence>